<name>A0A392VR09_9FABA</name>
<evidence type="ECO:0000313" key="2">
    <source>
        <dbReference type="EMBL" id="MCI90824.1"/>
    </source>
</evidence>
<keyword evidence="3" id="KW-1185">Reference proteome</keyword>
<feature type="compositionally biased region" description="Basic and acidic residues" evidence="1">
    <location>
        <begin position="17"/>
        <end position="27"/>
    </location>
</feature>
<organism evidence="2 3">
    <name type="scientific">Trifolium medium</name>
    <dbReference type="NCBI Taxonomy" id="97028"/>
    <lineage>
        <taxon>Eukaryota</taxon>
        <taxon>Viridiplantae</taxon>
        <taxon>Streptophyta</taxon>
        <taxon>Embryophyta</taxon>
        <taxon>Tracheophyta</taxon>
        <taxon>Spermatophyta</taxon>
        <taxon>Magnoliopsida</taxon>
        <taxon>eudicotyledons</taxon>
        <taxon>Gunneridae</taxon>
        <taxon>Pentapetalae</taxon>
        <taxon>rosids</taxon>
        <taxon>fabids</taxon>
        <taxon>Fabales</taxon>
        <taxon>Fabaceae</taxon>
        <taxon>Papilionoideae</taxon>
        <taxon>50 kb inversion clade</taxon>
        <taxon>NPAAA clade</taxon>
        <taxon>Hologalegina</taxon>
        <taxon>IRL clade</taxon>
        <taxon>Trifolieae</taxon>
        <taxon>Trifolium</taxon>
    </lineage>
</organism>
<comment type="caution">
    <text evidence="2">The sequence shown here is derived from an EMBL/GenBank/DDBJ whole genome shotgun (WGS) entry which is preliminary data.</text>
</comment>
<dbReference type="AlphaFoldDB" id="A0A392VR09"/>
<protein>
    <submittedName>
        <fullName evidence="2">Uncharacterized protein</fullName>
    </submittedName>
</protein>
<feature type="region of interest" description="Disordered" evidence="1">
    <location>
        <begin position="1"/>
        <end position="27"/>
    </location>
</feature>
<reference evidence="2 3" key="1">
    <citation type="journal article" date="2018" name="Front. Plant Sci.">
        <title>Red Clover (Trifolium pratense) and Zigzag Clover (T. medium) - A Picture of Genomic Similarities and Differences.</title>
        <authorList>
            <person name="Dluhosova J."/>
            <person name="Istvanek J."/>
            <person name="Nedelnik J."/>
            <person name="Repkova J."/>
        </authorList>
    </citation>
    <scope>NUCLEOTIDE SEQUENCE [LARGE SCALE GENOMIC DNA]</scope>
    <source>
        <strain evidence="3">cv. 10/8</strain>
        <tissue evidence="2">Leaf</tissue>
    </source>
</reference>
<sequence>MSFCISPNEDSAMVNDKLSEKDRTALQ</sequence>
<dbReference type="Proteomes" id="UP000265520">
    <property type="component" value="Unassembled WGS sequence"/>
</dbReference>
<feature type="non-terminal residue" evidence="2">
    <location>
        <position position="27"/>
    </location>
</feature>
<proteinExistence type="predicted"/>
<accession>A0A392VR09</accession>
<evidence type="ECO:0000313" key="3">
    <source>
        <dbReference type="Proteomes" id="UP000265520"/>
    </source>
</evidence>
<dbReference type="EMBL" id="LXQA011255215">
    <property type="protein sequence ID" value="MCI90824.1"/>
    <property type="molecule type" value="Genomic_DNA"/>
</dbReference>
<evidence type="ECO:0000256" key="1">
    <source>
        <dbReference type="SAM" id="MobiDB-lite"/>
    </source>
</evidence>